<proteinExistence type="predicted"/>
<name>A0A538T1W1_UNCEI</name>
<dbReference type="InterPro" id="IPR045444">
    <property type="entry name" value="DUF6503"/>
</dbReference>
<organism evidence="1 2">
    <name type="scientific">Eiseniibacteriota bacterium</name>
    <dbReference type="NCBI Taxonomy" id="2212470"/>
    <lineage>
        <taxon>Bacteria</taxon>
        <taxon>Candidatus Eiseniibacteriota</taxon>
    </lineage>
</organism>
<evidence type="ECO:0000313" key="2">
    <source>
        <dbReference type="Proteomes" id="UP000316852"/>
    </source>
</evidence>
<reference evidence="1 2" key="1">
    <citation type="journal article" date="2019" name="Nat. Microbiol.">
        <title>Mediterranean grassland soil C-N compound turnover is dependent on rainfall and depth, and is mediated by genomically divergent microorganisms.</title>
        <authorList>
            <person name="Diamond S."/>
            <person name="Andeer P.F."/>
            <person name="Li Z."/>
            <person name="Crits-Christoph A."/>
            <person name="Burstein D."/>
            <person name="Anantharaman K."/>
            <person name="Lane K.R."/>
            <person name="Thomas B.C."/>
            <person name="Pan C."/>
            <person name="Northen T.R."/>
            <person name="Banfield J.F."/>
        </authorList>
    </citation>
    <scope>NUCLEOTIDE SEQUENCE [LARGE SCALE GENOMIC DNA]</scope>
    <source>
        <strain evidence="1">WS_6</strain>
    </source>
</reference>
<dbReference type="EMBL" id="VBOW01000059">
    <property type="protein sequence ID" value="TMQ57627.1"/>
    <property type="molecule type" value="Genomic_DNA"/>
</dbReference>
<sequence length="243" mass="27656">MGKADPKAAAVAQALTSAMGGQEAWERLPYVRFDFVVMKDGKETVRFRHWWDKKNGRDRVEGPDDKGRIVTAIVHLSDRKGKSFTTGVPDADSAHVQMGYERWVNDSYWFMMPFKLRDPGTRLKYSGRKKGAAGAEWDVLELTFDPGVGLTPKDHYWLYVNTKTHLLDRWDYLLQDMKGSPKSATWEGWTQVGPVRLSTLHSFEGQPVALRFENVSAPATMDESVFTEGHLRETPLLPNTPRR</sequence>
<dbReference type="Proteomes" id="UP000316852">
    <property type="component" value="Unassembled WGS sequence"/>
</dbReference>
<accession>A0A538T1W1</accession>
<gene>
    <name evidence="1" type="ORF">E6K76_09995</name>
</gene>
<evidence type="ECO:0000313" key="1">
    <source>
        <dbReference type="EMBL" id="TMQ57627.1"/>
    </source>
</evidence>
<comment type="caution">
    <text evidence="1">The sequence shown here is derived from an EMBL/GenBank/DDBJ whole genome shotgun (WGS) entry which is preliminary data.</text>
</comment>
<dbReference type="AlphaFoldDB" id="A0A538T1W1"/>
<dbReference type="Pfam" id="PF20113">
    <property type="entry name" value="DUF6503"/>
    <property type="match status" value="1"/>
</dbReference>
<evidence type="ECO:0008006" key="3">
    <source>
        <dbReference type="Google" id="ProtNLM"/>
    </source>
</evidence>
<protein>
    <recommendedName>
        <fullName evidence="3">Outer membrane lipoprotein-sorting protein</fullName>
    </recommendedName>
</protein>